<feature type="compositionally biased region" description="Basic residues" evidence="1">
    <location>
        <begin position="403"/>
        <end position="413"/>
    </location>
</feature>
<proteinExistence type="predicted"/>
<dbReference type="PANTHER" id="PTHR20916:SF18">
    <property type="entry name" value="IPT_TIG DOMAIN-CONTAINING PROTEIN"/>
    <property type="match status" value="1"/>
</dbReference>
<feature type="region of interest" description="Disordered" evidence="1">
    <location>
        <begin position="309"/>
        <end position="345"/>
    </location>
</feature>
<keyword evidence="3" id="KW-1185">Reference proteome</keyword>
<dbReference type="PANTHER" id="PTHR20916">
    <property type="entry name" value="CYSTEINE AND GLYCINE-RICH PROTEIN 2 BINDING PROTEIN"/>
    <property type="match status" value="1"/>
</dbReference>
<feature type="region of interest" description="Disordered" evidence="1">
    <location>
        <begin position="357"/>
        <end position="424"/>
    </location>
</feature>
<feature type="compositionally biased region" description="Low complexity" evidence="1">
    <location>
        <begin position="384"/>
        <end position="399"/>
    </location>
</feature>
<evidence type="ECO:0000256" key="1">
    <source>
        <dbReference type="SAM" id="MobiDB-lite"/>
    </source>
</evidence>
<dbReference type="InParanoid" id="A0A1E7FIU2"/>
<feature type="compositionally biased region" description="Basic and acidic residues" evidence="1">
    <location>
        <begin position="317"/>
        <end position="338"/>
    </location>
</feature>
<reference evidence="2 3" key="1">
    <citation type="submission" date="2016-09" db="EMBL/GenBank/DDBJ databases">
        <title>Extensive genetic diversity and differential bi-allelic expression allows diatom success in the polar Southern Ocean.</title>
        <authorList>
            <consortium name="DOE Joint Genome Institute"/>
            <person name="Mock T."/>
            <person name="Otillar R.P."/>
            <person name="Strauss J."/>
            <person name="Dupont C."/>
            <person name="Frickenhaus S."/>
            <person name="Maumus F."/>
            <person name="Mcmullan M."/>
            <person name="Sanges R."/>
            <person name="Schmutz J."/>
            <person name="Toseland A."/>
            <person name="Valas R."/>
            <person name="Veluchamy A."/>
            <person name="Ward B.J."/>
            <person name="Allen A."/>
            <person name="Barry K."/>
            <person name="Falciatore A."/>
            <person name="Ferrante M."/>
            <person name="Fortunato A.E."/>
            <person name="Gloeckner G."/>
            <person name="Gruber A."/>
            <person name="Hipkin R."/>
            <person name="Janech M."/>
            <person name="Kroth P."/>
            <person name="Leese F."/>
            <person name="Lindquist E."/>
            <person name="Lyon B.R."/>
            <person name="Martin J."/>
            <person name="Mayer C."/>
            <person name="Parker M."/>
            <person name="Quesneville H."/>
            <person name="Raymond J."/>
            <person name="Uhlig C."/>
            <person name="Valentin K.U."/>
            <person name="Worden A.Z."/>
            <person name="Armbrust E.V."/>
            <person name="Bowler C."/>
            <person name="Green B."/>
            <person name="Moulton V."/>
            <person name="Van Oosterhout C."/>
            <person name="Grigoriev I."/>
        </authorList>
    </citation>
    <scope>NUCLEOTIDE SEQUENCE [LARGE SCALE GENOMIC DNA]</scope>
    <source>
        <strain evidence="2 3">CCMP1102</strain>
    </source>
</reference>
<feature type="region of interest" description="Disordered" evidence="1">
    <location>
        <begin position="533"/>
        <end position="559"/>
    </location>
</feature>
<dbReference type="EMBL" id="KV784357">
    <property type="protein sequence ID" value="OEU18057.1"/>
    <property type="molecule type" value="Genomic_DNA"/>
</dbReference>
<accession>A0A1E7FIU2</accession>
<dbReference type="Proteomes" id="UP000095751">
    <property type="component" value="Unassembled WGS sequence"/>
</dbReference>
<name>A0A1E7FIU2_9STRA</name>
<feature type="region of interest" description="Disordered" evidence="1">
    <location>
        <begin position="1"/>
        <end position="29"/>
    </location>
</feature>
<evidence type="ECO:0000313" key="2">
    <source>
        <dbReference type="EMBL" id="OEU18057.1"/>
    </source>
</evidence>
<feature type="region of interest" description="Disordered" evidence="1">
    <location>
        <begin position="572"/>
        <end position="624"/>
    </location>
</feature>
<gene>
    <name evidence="2" type="ORF">FRACYDRAFT_238490</name>
</gene>
<feature type="compositionally biased region" description="Low complexity" evidence="1">
    <location>
        <begin position="235"/>
        <end position="249"/>
    </location>
</feature>
<dbReference type="AlphaFoldDB" id="A0A1E7FIU2"/>
<feature type="compositionally biased region" description="Low complexity" evidence="1">
    <location>
        <begin position="357"/>
        <end position="376"/>
    </location>
</feature>
<feature type="region of interest" description="Disordered" evidence="1">
    <location>
        <begin position="225"/>
        <end position="249"/>
    </location>
</feature>
<organism evidence="2 3">
    <name type="scientific">Fragilariopsis cylindrus CCMP1102</name>
    <dbReference type="NCBI Taxonomy" id="635003"/>
    <lineage>
        <taxon>Eukaryota</taxon>
        <taxon>Sar</taxon>
        <taxon>Stramenopiles</taxon>
        <taxon>Ochrophyta</taxon>
        <taxon>Bacillariophyta</taxon>
        <taxon>Bacillariophyceae</taxon>
        <taxon>Bacillariophycidae</taxon>
        <taxon>Bacillariales</taxon>
        <taxon>Bacillariaceae</taxon>
        <taxon>Fragilariopsis</taxon>
    </lineage>
</organism>
<feature type="compositionally biased region" description="Basic and acidic residues" evidence="1">
    <location>
        <begin position="1"/>
        <end position="17"/>
    </location>
</feature>
<sequence>MNEEQSKIGAQEREKVNNKNNNDDDDDECVRNKAATTINVALTAEEVAASAAAVTAIRATDDAADSNFVTVAAIVAAAVKEEEKNKEVDERGVQQEVEAAVHGCGAAAQRLPSSISSSIIPSSTIEIEPSTASTTPANNVVTVCGPISTTSNGGWSKVEFKECPDCGELYHIKGMGQHRIFCSRATDVERGRTRDKLIRKRKNDASRKEQQFGVNKFWTAMRNLGDEGVDDNSNDNDTNSTNENSLNELPKSLSSKAFTELAAATVVSSLSSRALTEATEKATTSTATARSCYEKNNREIIMHPVAVSNTTYSNKRRQLEHQQEQRQQHRYKQQHDNCGEEQQQNRYKDSIRSLQVLQQQKYAHQQQQQQQQQQLLPSEEENDNSNVSENDNGNINKDNGNSKRQKKTAHVSPHRPPQQLEVEPAMARKDLVDAIDEFVTTAATISNRKRSNEVDDNIAVNTVLPTVRKVRQGLLEIAVEQVQNLGILNKELETAFQQVLMLGYLGKQLNKTIEQARQAIVTTTNLVATKLSQQNQQDQEQRFDDLNNNNNSNNSEQEQVVIDMSCLSDSEKEKADGVINENNTSNTGIDRVIPPRDINEGYNNSDDDDKSNYSTRDSDDDLVF</sequence>
<evidence type="ECO:0000313" key="3">
    <source>
        <dbReference type="Proteomes" id="UP000095751"/>
    </source>
</evidence>
<protein>
    <submittedName>
        <fullName evidence="2">Uncharacterized protein</fullName>
    </submittedName>
</protein>
<dbReference type="KEGG" id="fcy:FRACYDRAFT_238490"/>